<feature type="compositionally biased region" description="Polar residues" evidence="1">
    <location>
        <begin position="411"/>
        <end position="424"/>
    </location>
</feature>
<evidence type="ECO:0000256" key="1">
    <source>
        <dbReference type="SAM" id="MobiDB-lite"/>
    </source>
</evidence>
<name>A0A2H9T706_9ZZZZ</name>
<feature type="compositionally biased region" description="Basic and acidic residues" evidence="1">
    <location>
        <begin position="316"/>
        <end position="329"/>
    </location>
</feature>
<sequence>MPMFGRTDFLLEIIFFLLVSGSFFTLASDTKNGMELDPDPDFEYVFLGEATEFADGRPFKEIHENHNMVKQIVLELIAFINGKEQKNNKGQSIIAPVEKKPASISYALAVKMSSPVKSVPEKISGLKDSVSEGSLVCPPLNIRRGKRSVETKNESQSMNTSCQVAPVRGISKSQHKISNRKTGYDSERSQNNLRKRNREVDEDVVKLWRAEEERLTAKKSQEKQTENSRCCDKNHSVISDIDLEISPARKSIKITKAKKKKNNDVMDRKTQEKIEEAIFAEAMEYNKRIIGVDSVQKHVGLNQDSWSEMKMCSDSGNKKEDLKKQSENKRLKKMTSSRSKKTKSQKNSERSIPDDSKKSRDDLISNTVLAAVERKINELDSQLLKTKKDEQTTDPLMEKKKKKHKKEKNNGGMSQSLKITQDGQLRSKKLQPYQTDGENTEDWMFIDNVLKMDEIDHFWDYLRPVYEKADPSRVLSQELTLLMLKAARYNQEALNIVSENIFGHRIDLGGDELLYLIFLYRQHAIKGKNIEPDANIDSIVMPNWQLDKLEVNSDERVKDVSAIGEITHQFSHILDQLYIVYSDRESIDQELKTLSLLIDHQQALPVDRSEQLRSKLAIIKDLVGFEFGDKVVGATDPSALQAWLYSMVNGPDQDNLTQYERWLGSAKMTVPCMGILKSIFDMSYKKKTLEQSRDDICFTFDRQGILSGKTREDLLQVSDNPVCCVIPQAIFFQLLLYREMLEEKMLRALIGIMAQDEVLFLLGRVFVIRKCCLKENLPCIVCSGLWKLQQLECGTRICTSCCANKDNLLMMNCFFDCDKAISDHQKTYPDNFTNREIRTFYQQYPWVSWKPVR</sequence>
<feature type="compositionally biased region" description="Polar residues" evidence="1">
    <location>
        <begin position="154"/>
        <end position="163"/>
    </location>
</feature>
<organism evidence="2">
    <name type="scientific">invertebrate metagenome</name>
    <dbReference type="NCBI Taxonomy" id="1711999"/>
    <lineage>
        <taxon>unclassified sequences</taxon>
        <taxon>metagenomes</taxon>
        <taxon>organismal metagenomes</taxon>
    </lineage>
</organism>
<feature type="region of interest" description="Disordered" evidence="1">
    <location>
        <begin position="386"/>
        <end position="435"/>
    </location>
</feature>
<feature type="compositionally biased region" description="Basic residues" evidence="1">
    <location>
        <begin position="330"/>
        <end position="344"/>
    </location>
</feature>
<feature type="region of interest" description="Disordered" evidence="1">
    <location>
        <begin position="148"/>
        <end position="198"/>
    </location>
</feature>
<feature type="region of interest" description="Disordered" evidence="1">
    <location>
        <begin position="308"/>
        <end position="360"/>
    </location>
</feature>
<proteinExistence type="predicted"/>
<evidence type="ECO:0000313" key="2">
    <source>
        <dbReference type="EMBL" id="PJE79017.1"/>
    </source>
</evidence>
<reference evidence="2" key="1">
    <citation type="journal article" date="2017" name="Appl. Environ. Microbiol.">
        <title>Molecular characterization of an Endozoicomonas-like organism causing infection in king scallop Pecten maximus L.</title>
        <authorList>
            <person name="Cano I."/>
            <person name="van Aerle R."/>
            <person name="Ross S."/>
            <person name="Verner-Jeffreys D.W."/>
            <person name="Paley R.K."/>
            <person name="Rimmer G."/>
            <person name="Ryder D."/>
            <person name="Hooper P."/>
            <person name="Stone D."/>
            <person name="Feist S.W."/>
        </authorList>
    </citation>
    <scope>NUCLEOTIDE SEQUENCE</scope>
</reference>
<accession>A0A2H9T706</accession>
<dbReference type="EMBL" id="NSIT01000105">
    <property type="protein sequence ID" value="PJE79017.1"/>
    <property type="molecule type" value="Genomic_DNA"/>
</dbReference>
<feature type="compositionally biased region" description="Basic and acidic residues" evidence="1">
    <location>
        <begin position="346"/>
        <end position="360"/>
    </location>
</feature>
<gene>
    <name evidence="2" type="ORF">CI610_02024</name>
</gene>
<dbReference type="AlphaFoldDB" id="A0A2H9T706"/>
<comment type="caution">
    <text evidence="2">The sequence shown here is derived from an EMBL/GenBank/DDBJ whole genome shotgun (WGS) entry which is preliminary data.</text>
</comment>
<protein>
    <submittedName>
        <fullName evidence="2">Uncharacterized protein</fullName>
    </submittedName>
</protein>